<evidence type="ECO:0000256" key="2">
    <source>
        <dbReference type="ARBA" id="ARBA00023015"/>
    </source>
</evidence>
<protein>
    <recommendedName>
        <fullName evidence="5">NusG-like N-terminal domain-containing protein</fullName>
    </recommendedName>
</protein>
<dbReference type="Gene3D" id="3.30.70.940">
    <property type="entry name" value="NusG, N-terminal domain"/>
    <property type="match status" value="1"/>
</dbReference>
<dbReference type="CDD" id="cd06091">
    <property type="entry name" value="KOW_NusG"/>
    <property type="match status" value="1"/>
</dbReference>
<evidence type="ECO:0000256" key="3">
    <source>
        <dbReference type="ARBA" id="ARBA00023163"/>
    </source>
</evidence>
<dbReference type="SUPFAM" id="SSF82679">
    <property type="entry name" value="N-utilization substance G protein NusG, N-terminal domain"/>
    <property type="match status" value="1"/>
</dbReference>
<sequence>MLSSSNSTICNSLAKFRSQTLQKLCNGLQTRTRVVVCELPGKTAESDVKPVDQLSPKERRKLRNERREALKEEKGSWKEQVETKLDVKKKPPKGWDQILDINRLASKGYVWYMVSTPKKAEHEAAEQLHIQFAQMFPGMKYEVLTPSIPSFRKLKSGRYSDSRVRLYPGCLLIRCVMNRDVYNMIRSNLRIYNFFGTKAQGTSVSDMIIPSAVSIIEIEELFRKMEEAEAEFKVLKEEADREADEREKLEKQAKLKAQIENLPPPPPTIEKGALIRINVGPFINHTGIVNYVDHENETVQLSVVIFGQSTDAELRIDEVTVLEASR</sequence>
<dbReference type="Gramene" id="Pp3c24_19950V3.2">
    <property type="protein sequence ID" value="Pp3c24_19950V3.2"/>
    <property type="gene ID" value="Pp3c24_19950"/>
</dbReference>
<dbReference type="Gramene" id="Pp3c24_19950V3.1">
    <property type="protein sequence ID" value="Pp3c24_19950V3.1"/>
    <property type="gene ID" value="Pp3c24_19950"/>
</dbReference>
<reference evidence="6 8" key="2">
    <citation type="journal article" date="2018" name="Plant J.">
        <title>The Physcomitrella patens chromosome-scale assembly reveals moss genome structure and evolution.</title>
        <authorList>
            <person name="Lang D."/>
            <person name="Ullrich K.K."/>
            <person name="Murat F."/>
            <person name="Fuchs J."/>
            <person name="Jenkins J."/>
            <person name="Haas F.B."/>
            <person name="Piednoel M."/>
            <person name="Gundlach H."/>
            <person name="Van Bel M."/>
            <person name="Meyberg R."/>
            <person name="Vives C."/>
            <person name="Morata J."/>
            <person name="Symeonidi A."/>
            <person name="Hiss M."/>
            <person name="Muchero W."/>
            <person name="Kamisugi Y."/>
            <person name="Saleh O."/>
            <person name="Blanc G."/>
            <person name="Decker E.L."/>
            <person name="van Gessel N."/>
            <person name="Grimwood J."/>
            <person name="Hayes R.D."/>
            <person name="Graham S.W."/>
            <person name="Gunter L.E."/>
            <person name="McDaniel S.F."/>
            <person name="Hoernstein S.N.W."/>
            <person name="Larsson A."/>
            <person name="Li F.W."/>
            <person name="Perroud P.F."/>
            <person name="Phillips J."/>
            <person name="Ranjan P."/>
            <person name="Rokshar D.S."/>
            <person name="Rothfels C.J."/>
            <person name="Schneider L."/>
            <person name="Shu S."/>
            <person name="Stevenson D.W."/>
            <person name="Thummler F."/>
            <person name="Tillich M."/>
            <person name="Villarreal Aguilar J.C."/>
            <person name="Widiez T."/>
            <person name="Wong G.K."/>
            <person name="Wymore A."/>
            <person name="Zhang Y."/>
            <person name="Zimmer A.D."/>
            <person name="Quatrano R.S."/>
            <person name="Mayer K.F.X."/>
            <person name="Goodstein D."/>
            <person name="Casacuberta J.M."/>
            <person name="Vandepoele K."/>
            <person name="Reski R."/>
            <person name="Cuming A.C."/>
            <person name="Tuskan G.A."/>
            <person name="Maumus F."/>
            <person name="Salse J."/>
            <person name="Schmutz J."/>
            <person name="Rensing S.A."/>
        </authorList>
    </citation>
    <scope>NUCLEOTIDE SEQUENCE [LARGE SCALE GENOMIC DNA]</scope>
    <source>
        <strain evidence="7 8">cv. Gransden 2004</strain>
    </source>
</reference>
<keyword evidence="3" id="KW-0804">Transcription</keyword>
<keyword evidence="2" id="KW-0805">Transcription regulation</keyword>
<keyword evidence="8" id="KW-1185">Reference proteome</keyword>
<dbReference type="PANTHER" id="PTHR30265">
    <property type="entry name" value="RHO-INTERACTING TRANSCRIPTION TERMINATION FACTOR NUSG"/>
    <property type="match status" value="1"/>
</dbReference>
<name>A0A2K1IHG6_PHYPA</name>
<dbReference type="EnsemblPlants" id="Pp3c24_19950V3.2">
    <property type="protein sequence ID" value="Pp3c24_19950V3.2"/>
    <property type="gene ID" value="Pp3c24_19950"/>
</dbReference>
<dbReference type="Pfam" id="PF02357">
    <property type="entry name" value="NusG"/>
    <property type="match status" value="1"/>
</dbReference>
<reference evidence="6 8" key="1">
    <citation type="journal article" date="2008" name="Science">
        <title>The Physcomitrella genome reveals evolutionary insights into the conquest of land by plants.</title>
        <authorList>
            <person name="Rensing S."/>
            <person name="Lang D."/>
            <person name="Zimmer A."/>
            <person name="Terry A."/>
            <person name="Salamov A."/>
            <person name="Shapiro H."/>
            <person name="Nishiyama T."/>
            <person name="Perroud P.-F."/>
            <person name="Lindquist E."/>
            <person name="Kamisugi Y."/>
            <person name="Tanahashi T."/>
            <person name="Sakakibara K."/>
            <person name="Fujita T."/>
            <person name="Oishi K."/>
            <person name="Shin-I T."/>
            <person name="Kuroki Y."/>
            <person name="Toyoda A."/>
            <person name="Suzuki Y."/>
            <person name="Hashimoto A."/>
            <person name="Yamaguchi K."/>
            <person name="Sugano A."/>
            <person name="Kohara Y."/>
            <person name="Fujiyama A."/>
            <person name="Anterola A."/>
            <person name="Aoki S."/>
            <person name="Ashton N."/>
            <person name="Barbazuk W.B."/>
            <person name="Barker E."/>
            <person name="Bennetzen J."/>
            <person name="Bezanilla M."/>
            <person name="Blankenship R."/>
            <person name="Cho S.H."/>
            <person name="Dutcher S."/>
            <person name="Estelle M."/>
            <person name="Fawcett J.A."/>
            <person name="Gundlach H."/>
            <person name="Hanada K."/>
            <person name="Heyl A."/>
            <person name="Hicks K.A."/>
            <person name="Hugh J."/>
            <person name="Lohr M."/>
            <person name="Mayer K."/>
            <person name="Melkozernov A."/>
            <person name="Murata T."/>
            <person name="Nelson D."/>
            <person name="Pils B."/>
            <person name="Prigge M."/>
            <person name="Reiss B."/>
            <person name="Renner T."/>
            <person name="Rombauts S."/>
            <person name="Rushton P."/>
            <person name="Sanderfoot A."/>
            <person name="Schween G."/>
            <person name="Shiu S.-H."/>
            <person name="Stueber K."/>
            <person name="Theodoulou F.L."/>
            <person name="Tu H."/>
            <person name="Van de Peer Y."/>
            <person name="Verrier P.J."/>
            <person name="Waters E."/>
            <person name="Wood A."/>
            <person name="Yang L."/>
            <person name="Cove D."/>
            <person name="Cuming A."/>
            <person name="Hasebe M."/>
            <person name="Lucas S."/>
            <person name="Mishler D.B."/>
            <person name="Reski R."/>
            <person name="Grigoriev I."/>
            <person name="Quatrano R.S."/>
            <person name="Boore J.L."/>
        </authorList>
    </citation>
    <scope>NUCLEOTIDE SEQUENCE [LARGE SCALE GENOMIC DNA]</scope>
    <source>
        <strain evidence="7 8">cv. Gransden 2004</strain>
    </source>
</reference>
<evidence type="ECO:0000256" key="4">
    <source>
        <dbReference type="SAM" id="Coils"/>
    </source>
</evidence>
<gene>
    <name evidence="7" type="primary">LOC112276632</name>
    <name evidence="6" type="ORF">PHYPA_029314</name>
</gene>
<dbReference type="PANTHER" id="PTHR30265:SF4">
    <property type="entry name" value="KOW MOTIF FAMILY PROTEIN, EXPRESSED"/>
    <property type="match status" value="1"/>
</dbReference>
<keyword evidence="1" id="KW-0889">Transcription antitermination</keyword>
<proteinExistence type="predicted"/>
<accession>A0A2K1IHG6</accession>
<keyword evidence="4" id="KW-0175">Coiled coil</keyword>
<reference evidence="7" key="3">
    <citation type="submission" date="2020-12" db="UniProtKB">
        <authorList>
            <consortium name="EnsemblPlants"/>
        </authorList>
    </citation>
    <scope>IDENTIFICATION</scope>
</reference>
<evidence type="ECO:0000313" key="7">
    <source>
        <dbReference type="EnsemblPlants" id="Pp3c24_19950V3.1"/>
    </source>
</evidence>
<dbReference type="InterPro" id="IPR036735">
    <property type="entry name" value="NGN_dom_sf"/>
</dbReference>
<dbReference type="STRING" id="3218.A0A2K1IHG6"/>
<dbReference type="InterPro" id="IPR008991">
    <property type="entry name" value="Translation_prot_SH3-like_sf"/>
</dbReference>
<evidence type="ECO:0000313" key="8">
    <source>
        <dbReference type="Proteomes" id="UP000006727"/>
    </source>
</evidence>
<evidence type="ECO:0000313" key="6">
    <source>
        <dbReference type="EMBL" id="PNR28721.1"/>
    </source>
</evidence>
<dbReference type="Proteomes" id="UP000006727">
    <property type="component" value="Chromosome 24"/>
</dbReference>
<dbReference type="CDD" id="cd09890">
    <property type="entry name" value="NGN_plant"/>
    <property type="match status" value="1"/>
</dbReference>
<organism evidence="6">
    <name type="scientific">Physcomitrium patens</name>
    <name type="common">Spreading-leaved earth moss</name>
    <name type="synonym">Physcomitrella patens</name>
    <dbReference type="NCBI Taxonomy" id="3218"/>
    <lineage>
        <taxon>Eukaryota</taxon>
        <taxon>Viridiplantae</taxon>
        <taxon>Streptophyta</taxon>
        <taxon>Embryophyta</taxon>
        <taxon>Bryophyta</taxon>
        <taxon>Bryophytina</taxon>
        <taxon>Bryopsida</taxon>
        <taxon>Funariidae</taxon>
        <taxon>Funariales</taxon>
        <taxon>Funariaceae</taxon>
        <taxon>Physcomitrium</taxon>
    </lineage>
</organism>
<dbReference type="Gene3D" id="2.30.30.30">
    <property type="match status" value="1"/>
</dbReference>
<dbReference type="EnsemblPlants" id="Pp3c24_19950V3.1">
    <property type="protein sequence ID" value="Pp3c24_19950V3.1"/>
    <property type="gene ID" value="Pp3c24_19950"/>
</dbReference>
<dbReference type="GO" id="GO:0006354">
    <property type="term" value="P:DNA-templated transcription elongation"/>
    <property type="evidence" value="ECO:0007669"/>
    <property type="project" value="InterPro"/>
</dbReference>
<dbReference type="InterPro" id="IPR006645">
    <property type="entry name" value="NGN-like_dom"/>
</dbReference>
<dbReference type="InterPro" id="IPR014722">
    <property type="entry name" value="Rib_uL2_dom2"/>
</dbReference>
<dbReference type="FunCoup" id="A0A2K1IHG6">
    <property type="interactions" value="1045"/>
</dbReference>
<dbReference type="SMART" id="SM00738">
    <property type="entry name" value="NGN"/>
    <property type="match status" value="1"/>
</dbReference>
<dbReference type="InterPro" id="IPR043425">
    <property type="entry name" value="NusG-like"/>
</dbReference>
<dbReference type="GO" id="GO:0031564">
    <property type="term" value="P:transcription antitermination"/>
    <property type="evidence" value="ECO:0007669"/>
    <property type="project" value="UniProtKB-KW"/>
</dbReference>
<evidence type="ECO:0000259" key="5">
    <source>
        <dbReference type="SMART" id="SM00738"/>
    </source>
</evidence>
<dbReference type="EMBL" id="ABEU02000024">
    <property type="protein sequence ID" value="PNR28721.1"/>
    <property type="molecule type" value="Genomic_DNA"/>
</dbReference>
<dbReference type="SUPFAM" id="SSF50104">
    <property type="entry name" value="Translation proteins SH3-like domain"/>
    <property type="match status" value="1"/>
</dbReference>
<feature type="coiled-coil region" evidence="4">
    <location>
        <begin position="218"/>
        <end position="256"/>
    </location>
</feature>
<feature type="domain" description="NusG-like N-terminal" evidence="5">
    <location>
        <begin position="108"/>
        <end position="225"/>
    </location>
</feature>
<dbReference type="AlphaFoldDB" id="A0A2K1IHG6"/>
<evidence type="ECO:0000256" key="1">
    <source>
        <dbReference type="ARBA" id="ARBA00022814"/>
    </source>
</evidence>